<dbReference type="CTD" id="25352400"/>
<keyword evidence="7" id="KW-1185">Reference proteome</keyword>
<keyword evidence="2 5" id="KW-0812">Transmembrane</keyword>
<dbReference type="InterPro" id="IPR047130">
    <property type="entry name" value="7TM_GPCR_Srsx_nematod"/>
</dbReference>
<dbReference type="Proteomes" id="UP000053676">
    <property type="component" value="Unassembled WGS sequence"/>
</dbReference>
<comment type="subcellular location">
    <subcellularLocation>
        <location evidence="1">Membrane</location>
    </subcellularLocation>
</comment>
<dbReference type="SMART" id="SM01381">
    <property type="entry name" value="7TM_GPCR_Srsx"/>
    <property type="match status" value="1"/>
</dbReference>
<dbReference type="AlphaFoldDB" id="W2T2I7"/>
<evidence type="ECO:0000313" key="6">
    <source>
        <dbReference type="EMBL" id="ETN75446.1"/>
    </source>
</evidence>
<dbReference type="KEGG" id="nai:NECAME_12372"/>
<dbReference type="OrthoDB" id="5820127at2759"/>
<evidence type="ECO:0008006" key="8">
    <source>
        <dbReference type="Google" id="ProtNLM"/>
    </source>
</evidence>
<sequence length="198" mass="22582">MYFAEDFLGYPLEKFFRNSRCVENQYFRRLVCAVTGPLQGTVYNVFAISIMVINILIIICYAVFLIILKGTSINNDTMKNIYRSLIIISLMTIFGWFSTMIVAGVGQLIHLEIDRVYVNLLAGLFVNFACAMNFFVYYAVSSEYRRVFDKYVHINSLKRTVRIKVQNSSDLVSMAPSKTVAKNAVSSTPLQKKNESSK</sequence>
<dbReference type="Gene3D" id="1.20.1070.10">
    <property type="entry name" value="Rhodopsin 7-helix transmembrane proteins"/>
    <property type="match status" value="1"/>
</dbReference>
<keyword evidence="3 5" id="KW-1133">Transmembrane helix</keyword>
<evidence type="ECO:0000256" key="3">
    <source>
        <dbReference type="ARBA" id="ARBA00022989"/>
    </source>
</evidence>
<name>W2T2I7_NECAM</name>
<feature type="transmembrane region" description="Helical" evidence="5">
    <location>
        <begin position="117"/>
        <end position="140"/>
    </location>
</feature>
<feature type="transmembrane region" description="Helical" evidence="5">
    <location>
        <begin position="80"/>
        <end position="105"/>
    </location>
</feature>
<proteinExistence type="predicted"/>
<evidence type="ECO:0000313" key="7">
    <source>
        <dbReference type="Proteomes" id="UP000053676"/>
    </source>
</evidence>
<evidence type="ECO:0000256" key="4">
    <source>
        <dbReference type="ARBA" id="ARBA00023136"/>
    </source>
</evidence>
<dbReference type="InterPro" id="IPR019424">
    <property type="entry name" value="7TM_GPCR_Srsx"/>
</dbReference>
<dbReference type="GO" id="GO:0016020">
    <property type="term" value="C:membrane"/>
    <property type="evidence" value="ECO:0007669"/>
    <property type="project" value="UniProtKB-SubCell"/>
</dbReference>
<dbReference type="PANTHER" id="PTHR23360:SF5">
    <property type="entry name" value="G-PROTEIN COUPLED RECEPTORS FAMILY 1 PROFILE DOMAIN-CONTAINING PROTEIN"/>
    <property type="match status" value="1"/>
</dbReference>
<dbReference type="PANTHER" id="PTHR23360">
    <property type="entry name" value="G-PROTEIN COUPLED RECEPTORS FAMILY 1 PROFILE DOMAIN-CONTAINING PROTEIN-RELATED"/>
    <property type="match status" value="1"/>
</dbReference>
<dbReference type="EMBL" id="KI660297">
    <property type="protein sequence ID" value="ETN75446.1"/>
    <property type="molecule type" value="Genomic_DNA"/>
</dbReference>
<protein>
    <recommendedName>
        <fullName evidence="8">G-protein coupled receptors family 1 profile domain-containing protein</fullName>
    </recommendedName>
</protein>
<dbReference type="InterPro" id="IPR000276">
    <property type="entry name" value="GPCR_Rhodpsn"/>
</dbReference>
<organism evidence="6 7">
    <name type="scientific">Necator americanus</name>
    <name type="common">Human hookworm</name>
    <dbReference type="NCBI Taxonomy" id="51031"/>
    <lineage>
        <taxon>Eukaryota</taxon>
        <taxon>Metazoa</taxon>
        <taxon>Ecdysozoa</taxon>
        <taxon>Nematoda</taxon>
        <taxon>Chromadorea</taxon>
        <taxon>Rhabditida</taxon>
        <taxon>Rhabditina</taxon>
        <taxon>Rhabditomorpha</taxon>
        <taxon>Strongyloidea</taxon>
        <taxon>Ancylostomatidae</taxon>
        <taxon>Bunostominae</taxon>
        <taxon>Necator</taxon>
    </lineage>
</organism>
<dbReference type="OMA" id="NSRCVEN"/>
<evidence type="ECO:0000256" key="2">
    <source>
        <dbReference type="ARBA" id="ARBA00022692"/>
    </source>
</evidence>
<accession>W2T2I7</accession>
<keyword evidence="4 5" id="KW-0472">Membrane</keyword>
<dbReference type="Pfam" id="PF10320">
    <property type="entry name" value="7TM_GPCR_Srsx"/>
    <property type="match status" value="1"/>
</dbReference>
<evidence type="ECO:0000256" key="1">
    <source>
        <dbReference type="ARBA" id="ARBA00004370"/>
    </source>
</evidence>
<dbReference type="GeneID" id="25352400"/>
<dbReference type="GO" id="GO:0004930">
    <property type="term" value="F:G protein-coupled receptor activity"/>
    <property type="evidence" value="ECO:0007669"/>
    <property type="project" value="InterPro"/>
</dbReference>
<feature type="transmembrane region" description="Helical" evidence="5">
    <location>
        <begin position="45"/>
        <end position="68"/>
    </location>
</feature>
<dbReference type="SUPFAM" id="SSF81321">
    <property type="entry name" value="Family A G protein-coupled receptor-like"/>
    <property type="match status" value="1"/>
</dbReference>
<evidence type="ECO:0000256" key="5">
    <source>
        <dbReference type="SAM" id="Phobius"/>
    </source>
</evidence>
<reference evidence="7" key="1">
    <citation type="journal article" date="2014" name="Nat. Genet.">
        <title>Genome of the human hookworm Necator americanus.</title>
        <authorList>
            <person name="Tang Y.T."/>
            <person name="Gao X."/>
            <person name="Rosa B.A."/>
            <person name="Abubucker S."/>
            <person name="Hallsworth-Pepin K."/>
            <person name="Martin J."/>
            <person name="Tyagi R."/>
            <person name="Heizer E."/>
            <person name="Zhang X."/>
            <person name="Bhonagiri-Palsikar V."/>
            <person name="Minx P."/>
            <person name="Warren W.C."/>
            <person name="Wang Q."/>
            <person name="Zhan B."/>
            <person name="Hotez P.J."/>
            <person name="Sternberg P.W."/>
            <person name="Dougall A."/>
            <person name="Gaze S.T."/>
            <person name="Mulvenna J."/>
            <person name="Sotillo J."/>
            <person name="Ranganathan S."/>
            <person name="Rabelo E.M."/>
            <person name="Wilson R.K."/>
            <person name="Felgner P.L."/>
            <person name="Bethony J."/>
            <person name="Hawdon J.M."/>
            <person name="Gasser R.B."/>
            <person name="Loukas A."/>
            <person name="Mitreva M."/>
        </authorList>
    </citation>
    <scope>NUCLEOTIDE SEQUENCE [LARGE SCALE GENOMIC DNA]</scope>
</reference>
<gene>
    <name evidence="6" type="ORF">NECAME_12372</name>
</gene>